<protein>
    <submittedName>
        <fullName evidence="1">P-II family nitrogen regulator</fullName>
    </submittedName>
</protein>
<dbReference type="RefSeq" id="WP_164453351.1">
    <property type="nucleotide sequence ID" value="NZ_JAAIJQ010000037.1"/>
</dbReference>
<dbReference type="Gene3D" id="3.30.70.120">
    <property type="match status" value="1"/>
</dbReference>
<keyword evidence="2" id="KW-1185">Reference proteome</keyword>
<dbReference type="Proteomes" id="UP000483379">
    <property type="component" value="Unassembled WGS sequence"/>
</dbReference>
<dbReference type="PROSITE" id="PS51343">
    <property type="entry name" value="PII_GLNB_DOM"/>
    <property type="match status" value="1"/>
</dbReference>
<evidence type="ECO:0000313" key="1">
    <source>
        <dbReference type="EMBL" id="NEV62888.1"/>
    </source>
</evidence>
<evidence type="ECO:0000313" key="2">
    <source>
        <dbReference type="Proteomes" id="UP000483379"/>
    </source>
</evidence>
<dbReference type="SUPFAM" id="SSF54913">
    <property type="entry name" value="GlnB-like"/>
    <property type="match status" value="1"/>
</dbReference>
<dbReference type="GO" id="GO:0030234">
    <property type="term" value="F:enzyme regulator activity"/>
    <property type="evidence" value="ECO:0007669"/>
    <property type="project" value="InterPro"/>
</dbReference>
<gene>
    <name evidence="1" type="ORF">G3446_13465</name>
</gene>
<proteinExistence type="predicted"/>
<dbReference type="InterPro" id="IPR015867">
    <property type="entry name" value="N-reg_PII/ATP_PRibTrfase_C"/>
</dbReference>
<dbReference type="InterPro" id="IPR011322">
    <property type="entry name" value="N-reg_PII-like_a/b"/>
</dbReference>
<sequence>MSKQEIVVLTDVALITASVQRGMADEIVKAAQEAGAQGASIHYAHGRGVRERLGIWGLAVEAEKEVINIVVSSDQVDRVFEKMYVAGKMDTPGMGFMWVTPLEKAATFVPPEIIERLASSQTPGRRKG</sequence>
<name>A0A6M0JZD8_9GAMM</name>
<organism evidence="1 2">
    <name type="scientific">Thiorhodococcus minor</name>
    <dbReference type="NCBI Taxonomy" id="57489"/>
    <lineage>
        <taxon>Bacteria</taxon>
        <taxon>Pseudomonadati</taxon>
        <taxon>Pseudomonadota</taxon>
        <taxon>Gammaproteobacteria</taxon>
        <taxon>Chromatiales</taxon>
        <taxon>Chromatiaceae</taxon>
        <taxon>Thiorhodococcus</taxon>
    </lineage>
</organism>
<dbReference type="GO" id="GO:0006808">
    <property type="term" value="P:regulation of nitrogen utilization"/>
    <property type="evidence" value="ECO:0007669"/>
    <property type="project" value="InterPro"/>
</dbReference>
<reference evidence="1 2" key="1">
    <citation type="submission" date="2020-02" db="EMBL/GenBank/DDBJ databases">
        <title>Genome sequences of Thiorhodococcus mannitoliphagus and Thiorhodococcus minor, purple sulfur photosynthetic bacteria in the gammaproteobacterial family, Chromatiaceae.</title>
        <authorList>
            <person name="Aviles F.A."/>
            <person name="Meyer T.E."/>
            <person name="Kyndt J.A."/>
        </authorList>
    </citation>
    <scope>NUCLEOTIDE SEQUENCE [LARGE SCALE GENOMIC DNA]</scope>
    <source>
        <strain evidence="1 2">DSM 11518</strain>
    </source>
</reference>
<comment type="caution">
    <text evidence="1">The sequence shown here is derived from an EMBL/GenBank/DDBJ whole genome shotgun (WGS) entry which is preliminary data.</text>
</comment>
<dbReference type="EMBL" id="JAAIJQ010000037">
    <property type="protein sequence ID" value="NEV62888.1"/>
    <property type="molecule type" value="Genomic_DNA"/>
</dbReference>
<dbReference type="InterPro" id="IPR002187">
    <property type="entry name" value="N-reg_PII"/>
</dbReference>
<dbReference type="Pfam" id="PF00543">
    <property type="entry name" value="P-II"/>
    <property type="match status" value="1"/>
</dbReference>
<dbReference type="SMART" id="SM00938">
    <property type="entry name" value="P-II"/>
    <property type="match status" value="1"/>
</dbReference>
<accession>A0A6M0JZD8</accession>
<dbReference type="AlphaFoldDB" id="A0A6M0JZD8"/>